<evidence type="ECO:0000256" key="11">
    <source>
        <dbReference type="RuleBase" id="RU363115"/>
    </source>
</evidence>
<evidence type="ECO:0000256" key="8">
    <source>
        <dbReference type="ARBA" id="ARBA00022927"/>
    </source>
</evidence>
<evidence type="ECO:0000256" key="7">
    <source>
        <dbReference type="ARBA" id="ARBA00022807"/>
    </source>
</evidence>
<name>C5K5V7_PERM5</name>
<evidence type="ECO:0000256" key="6">
    <source>
        <dbReference type="ARBA" id="ARBA00022801"/>
    </source>
</evidence>
<keyword evidence="6 11" id="KW-0378">Hydrolase</keyword>
<dbReference type="OrthoDB" id="433762at2759"/>
<evidence type="ECO:0000256" key="10">
    <source>
        <dbReference type="ARBA" id="ARBA00029362"/>
    </source>
</evidence>
<dbReference type="GO" id="GO:0035973">
    <property type="term" value="P:aggrephagy"/>
    <property type="evidence" value="ECO:0007669"/>
    <property type="project" value="TreeGrafter"/>
</dbReference>
<comment type="function">
    <text evidence="11">Cysteine protease that plays a key role in autophagy by mediating both proteolytic activation and delipidation of ATG8 family proteins.</text>
</comment>
<evidence type="ECO:0000313" key="14">
    <source>
        <dbReference type="EMBL" id="EER20118.1"/>
    </source>
</evidence>
<dbReference type="AlphaFoldDB" id="C5K5V7"/>
<evidence type="ECO:0000256" key="3">
    <source>
        <dbReference type="ARBA" id="ARBA00022448"/>
    </source>
</evidence>
<dbReference type="Pfam" id="PF03416">
    <property type="entry name" value="Peptidase_C54"/>
    <property type="match status" value="1"/>
</dbReference>
<dbReference type="GO" id="GO:0000423">
    <property type="term" value="P:mitophagy"/>
    <property type="evidence" value="ECO:0007669"/>
    <property type="project" value="TreeGrafter"/>
</dbReference>
<dbReference type="InterPro" id="IPR005078">
    <property type="entry name" value="Peptidase_C54"/>
</dbReference>
<keyword evidence="9 11" id="KW-0072">Autophagy</keyword>
<feature type="compositionally biased region" description="Low complexity" evidence="12">
    <location>
        <begin position="64"/>
        <end position="82"/>
    </location>
</feature>
<sequence length="345" mass="36718">MIGPARVCDVSITSSAHGPSGARCLCRPRWTAQTRGREGLSAGRRCSGSDHRLVTMEVVEMEVSPRASGAASPASSASGSSVNRRRRRSWSLGSRGHEWAVLSPSDASLTRSQTSEDISSPSHFVMVGFSAGPSAAHDGSDVSMPCREARNECPSVSSPTSLASVVDDIEDTSADEWSKGVLILFPVRLTDGDVVDADSARVVSDYLKLPWCVGVIGGQSTRAHYVVGVAEKDTYLQSSTWGRSGYRQTRTDLLSIDPHFVQSAVVEAQSISFKNSDEPSRLQPTKLNPSLGVGFYVKDETDLEELSAELDRVKGGFIQVCVPGSALGSFSAASAHISADRVIVL</sequence>
<dbReference type="EC" id="3.4.22.-" evidence="11"/>
<keyword evidence="15" id="KW-1185">Reference proteome</keyword>
<protein>
    <recommendedName>
        <fullName evidence="11">Cysteine protease</fullName>
        <ecNumber evidence="11">3.4.22.-</ecNumber>
    </recommendedName>
</protein>
<dbReference type="SUPFAM" id="SSF54001">
    <property type="entry name" value="Cysteine proteinases"/>
    <property type="match status" value="1"/>
</dbReference>
<dbReference type="InterPro" id="IPR046792">
    <property type="entry name" value="Peptidase_C54_cat"/>
</dbReference>
<accession>C5K5V7</accession>
<evidence type="ECO:0000256" key="4">
    <source>
        <dbReference type="ARBA" id="ARBA00022490"/>
    </source>
</evidence>
<gene>
    <name evidence="14" type="ORF">Pmar_PMAR026708</name>
</gene>
<keyword evidence="4 11" id="KW-0963">Cytoplasm</keyword>
<dbReference type="GO" id="GO:0004197">
    <property type="term" value="F:cysteine-type endopeptidase activity"/>
    <property type="evidence" value="ECO:0007669"/>
    <property type="project" value="TreeGrafter"/>
</dbReference>
<keyword evidence="5 11" id="KW-0645">Protease</keyword>
<keyword evidence="7" id="KW-0788">Thiol protease</keyword>
<comment type="similarity">
    <text evidence="2 11">Belongs to the peptidase C54 family.</text>
</comment>
<dbReference type="InParanoid" id="C5K5V7"/>
<evidence type="ECO:0000256" key="2">
    <source>
        <dbReference type="ARBA" id="ARBA00010958"/>
    </source>
</evidence>
<comment type="subcellular location">
    <subcellularLocation>
        <location evidence="1 11">Cytoplasm</location>
    </subcellularLocation>
</comment>
<evidence type="ECO:0000256" key="1">
    <source>
        <dbReference type="ARBA" id="ARBA00004496"/>
    </source>
</evidence>
<dbReference type="RefSeq" id="XP_002788322.1">
    <property type="nucleotide sequence ID" value="XM_002788276.1"/>
</dbReference>
<dbReference type="GO" id="GO:0000045">
    <property type="term" value="P:autophagosome assembly"/>
    <property type="evidence" value="ECO:0007669"/>
    <property type="project" value="TreeGrafter"/>
</dbReference>
<dbReference type="InterPro" id="IPR038765">
    <property type="entry name" value="Papain-like_cys_pep_sf"/>
</dbReference>
<dbReference type="PANTHER" id="PTHR22624:SF49">
    <property type="entry name" value="CYSTEINE PROTEASE"/>
    <property type="match status" value="1"/>
</dbReference>
<dbReference type="GO" id="GO:0015031">
    <property type="term" value="P:protein transport"/>
    <property type="evidence" value="ECO:0007669"/>
    <property type="project" value="UniProtKB-KW"/>
</dbReference>
<evidence type="ECO:0000256" key="12">
    <source>
        <dbReference type="SAM" id="MobiDB-lite"/>
    </source>
</evidence>
<dbReference type="GO" id="GO:0016485">
    <property type="term" value="P:protein processing"/>
    <property type="evidence" value="ECO:0007669"/>
    <property type="project" value="TreeGrafter"/>
</dbReference>
<evidence type="ECO:0000256" key="5">
    <source>
        <dbReference type="ARBA" id="ARBA00022670"/>
    </source>
</evidence>
<organism evidence="15">
    <name type="scientific">Perkinsus marinus (strain ATCC 50983 / TXsc)</name>
    <dbReference type="NCBI Taxonomy" id="423536"/>
    <lineage>
        <taxon>Eukaryota</taxon>
        <taxon>Sar</taxon>
        <taxon>Alveolata</taxon>
        <taxon>Perkinsozoa</taxon>
        <taxon>Perkinsea</taxon>
        <taxon>Perkinsida</taxon>
        <taxon>Perkinsidae</taxon>
        <taxon>Perkinsus</taxon>
    </lineage>
</organism>
<dbReference type="GO" id="GO:0019786">
    <property type="term" value="F:protein-phosphatidylethanolamide deconjugating activity"/>
    <property type="evidence" value="ECO:0007669"/>
    <property type="project" value="InterPro"/>
</dbReference>
<evidence type="ECO:0000256" key="9">
    <source>
        <dbReference type="ARBA" id="ARBA00023006"/>
    </source>
</evidence>
<evidence type="ECO:0000313" key="15">
    <source>
        <dbReference type="Proteomes" id="UP000007800"/>
    </source>
</evidence>
<keyword evidence="8 11" id="KW-0653">Protein transport</keyword>
<dbReference type="GO" id="GO:0034727">
    <property type="term" value="P:piecemeal microautophagy of the nucleus"/>
    <property type="evidence" value="ECO:0007669"/>
    <property type="project" value="TreeGrafter"/>
</dbReference>
<dbReference type="PANTHER" id="PTHR22624">
    <property type="entry name" value="CYSTEINE PROTEASE ATG4"/>
    <property type="match status" value="1"/>
</dbReference>
<comment type="catalytic activity">
    <reaction evidence="10">
        <text>[protein]-C-terminal L-amino acid-glycyl-phosphatidylethanolamide + H2O = [protein]-C-terminal L-amino acid-glycine + a 1,2-diacyl-sn-glycero-3-phosphoethanolamine</text>
        <dbReference type="Rhea" id="RHEA:67548"/>
        <dbReference type="Rhea" id="RHEA-COMP:17323"/>
        <dbReference type="Rhea" id="RHEA-COMP:17324"/>
        <dbReference type="ChEBI" id="CHEBI:15377"/>
        <dbReference type="ChEBI" id="CHEBI:64612"/>
        <dbReference type="ChEBI" id="CHEBI:172940"/>
        <dbReference type="ChEBI" id="CHEBI:172941"/>
    </reaction>
    <physiologicalReaction direction="left-to-right" evidence="10">
        <dbReference type="Rhea" id="RHEA:67549"/>
    </physiologicalReaction>
</comment>
<dbReference type="GeneID" id="9053628"/>
<reference evidence="14 15" key="1">
    <citation type="submission" date="2008-07" db="EMBL/GenBank/DDBJ databases">
        <authorList>
            <person name="El-Sayed N."/>
            <person name="Caler E."/>
            <person name="Inman J."/>
            <person name="Amedeo P."/>
            <person name="Hass B."/>
            <person name="Wortman J."/>
        </authorList>
    </citation>
    <scope>NUCLEOTIDE SEQUENCE [LARGE SCALE GENOMIC DNA]</scope>
    <source>
        <strain evidence="15">ATCC 50983 / TXsc</strain>
    </source>
</reference>
<evidence type="ECO:0000259" key="13">
    <source>
        <dbReference type="Pfam" id="PF03416"/>
    </source>
</evidence>
<feature type="domain" description="Peptidase C54 catalytic" evidence="13">
    <location>
        <begin position="172"/>
        <end position="307"/>
    </location>
</feature>
<feature type="region of interest" description="Disordered" evidence="12">
    <location>
        <begin position="64"/>
        <end position="89"/>
    </location>
</feature>
<keyword evidence="3" id="KW-0813">Transport</keyword>
<dbReference type="GO" id="GO:0005737">
    <property type="term" value="C:cytoplasm"/>
    <property type="evidence" value="ECO:0007669"/>
    <property type="project" value="UniProtKB-SubCell"/>
</dbReference>
<dbReference type="Proteomes" id="UP000007800">
    <property type="component" value="Unassembled WGS sequence"/>
</dbReference>
<dbReference type="EMBL" id="GG670791">
    <property type="protein sequence ID" value="EER20118.1"/>
    <property type="molecule type" value="Genomic_DNA"/>
</dbReference>
<proteinExistence type="inferred from homology"/>